<evidence type="ECO:0000313" key="2">
    <source>
        <dbReference type="Proteomes" id="UP000028713"/>
    </source>
</evidence>
<sequence length="198" mass="23886">MFFKNLFKDNKSNAYYKTDRLSKIEYFEKYQLKELFNLLHQAEELLEEVCSENSHTDFINFKKLFVEEIYELEGDNIADFTNIWNWFQTNKEWNQFTGLTGKELGHKILNITTNWKIDDDFISGFKVFLDNEYGVILDKERNNNFGIIRWDTLKEVDEEDWIGMFWNFKQMGGKVISQNHQFKYINDNGNLKDEFKSK</sequence>
<organism evidence="1 2">
    <name type="scientific">Chryseobacterium formosense</name>
    <dbReference type="NCBI Taxonomy" id="236814"/>
    <lineage>
        <taxon>Bacteria</taxon>
        <taxon>Pseudomonadati</taxon>
        <taxon>Bacteroidota</taxon>
        <taxon>Flavobacteriia</taxon>
        <taxon>Flavobacteriales</taxon>
        <taxon>Weeksellaceae</taxon>
        <taxon>Chryseobacterium group</taxon>
        <taxon>Chryseobacterium</taxon>
    </lineage>
</organism>
<protein>
    <submittedName>
        <fullName evidence="1">Uncharacterized protein</fullName>
    </submittedName>
</protein>
<dbReference type="EMBL" id="JPRP01000003">
    <property type="protein sequence ID" value="KFE98154.1"/>
    <property type="molecule type" value="Genomic_DNA"/>
</dbReference>
<keyword evidence="2" id="KW-1185">Reference proteome</keyword>
<reference evidence="1 2" key="1">
    <citation type="submission" date="2014-07" db="EMBL/GenBank/DDBJ databases">
        <title>Genome of Chryseobacterium formosense LMG 24722.</title>
        <authorList>
            <person name="Pipes S.E."/>
            <person name="Stropko S.J."/>
            <person name="Newman J.D."/>
        </authorList>
    </citation>
    <scope>NUCLEOTIDE SEQUENCE [LARGE SCALE GENOMIC DNA]</scope>
    <source>
        <strain evidence="1 2">LMG 24722</strain>
    </source>
</reference>
<dbReference type="RefSeq" id="WP_034678676.1">
    <property type="nucleotide sequence ID" value="NZ_FPAP01000003.1"/>
</dbReference>
<dbReference type="OrthoDB" id="1262835at2"/>
<evidence type="ECO:0000313" key="1">
    <source>
        <dbReference type="EMBL" id="KFE98154.1"/>
    </source>
</evidence>
<accession>A0A085Z141</accession>
<comment type="caution">
    <text evidence="1">The sequence shown here is derived from an EMBL/GenBank/DDBJ whole genome shotgun (WGS) entry which is preliminary data.</text>
</comment>
<gene>
    <name evidence="1" type="ORF">IX39_17335</name>
</gene>
<dbReference type="eggNOG" id="ENOG5030PUU">
    <property type="taxonomic scope" value="Bacteria"/>
</dbReference>
<dbReference type="Proteomes" id="UP000028713">
    <property type="component" value="Unassembled WGS sequence"/>
</dbReference>
<dbReference type="AlphaFoldDB" id="A0A085Z141"/>
<name>A0A085Z141_9FLAO</name>
<proteinExistence type="predicted"/>